<feature type="domain" description="NUA/TPR/MLP1-2-like" evidence="9">
    <location>
        <begin position="438"/>
        <end position="540"/>
    </location>
</feature>
<feature type="compositionally biased region" description="Low complexity" evidence="5">
    <location>
        <begin position="339"/>
        <end position="348"/>
    </location>
</feature>
<dbReference type="Pfam" id="PF07926">
    <property type="entry name" value="TPR_MLP1_2"/>
    <property type="match status" value="1"/>
</dbReference>
<dbReference type="InterPro" id="IPR057577">
    <property type="entry name" value="Nucleoprot-TPR/MLP1_dom"/>
</dbReference>
<feature type="compositionally biased region" description="Low complexity" evidence="5">
    <location>
        <begin position="1707"/>
        <end position="1728"/>
    </location>
</feature>
<dbReference type="GO" id="GO:0006606">
    <property type="term" value="P:protein import into nucleus"/>
    <property type="evidence" value="ECO:0007669"/>
    <property type="project" value="InterPro"/>
</dbReference>
<dbReference type="InterPro" id="IPR057974">
    <property type="entry name" value="NUA/TPR/MLP1-2-like_dom"/>
</dbReference>
<evidence type="ECO:0000256" key="4">
    <source>
        <dbReference type="SAM" id="Coils"/>
    </source>
</evidence>
<comment type="caution">
    <text evidence="10">The sequence shown here is derived from an EMBL/GenBank/DDBJ whole genome shotgun (WGS) entry which is preliminary data.</text>
</comment>
<reference evidence="10 11" key="1">
    <citation type="journal article" date="2024" name="Nat. Commun.">
        <title>Phylogenomics reveals the evolutionary origins of lichenization in chlorophyte algae.</title>
        <authorList>
            <person name="Puginier C."/>
            <person name="Libourel C."/>
            <person name="Otte J."/>
            <person name="Skaloud P."/>
            <person name="Haon M."/>
            <person name="Grisel S."/>
            <person name="Petersen M."/>
            <person name="Berrin J.G."/>
            <person name="Delaux P.M."/>
            <person name="Dal Grande F."/>
            <person name="Keller J."/>
        </authorList>
    </citation>
    <scope>NUCLEOTIDE SEQUENCE [LARGE SCALE GENOMIC DNA]</scope>
    <source>
        <strain evidence="10 11">SAG 245.80</strain>
    </source>
</reference>
<feature type="coiled-coil region" evidence="4">
    <location>
        <begin position="515"/>
        <end position="582"/>
    </location>
</feature>
<evidence type="ECO:0000256" key="3">
    <source>
        <dbReference type="ARBA" id="ARBA00023242"/>
    </source>
</evidence>
<keyword evidence="2 4" id="KW-0175">Coiled coil</keyword>
<feature type="coiled-coil region" evidence="4">
    <location>
        <begin position="1231"/>
        <end position="1357"/>
    </location>
</feature>
<comment type="subcellular location">
    <subcellularLocation>
        <location evidence="1">Nucleus</location>
    </subcellularLocation>
</comment>
<dbReference type="EMBL" id="JALJOU010000006">
    <property type="protein sequence ID" value="KAK9843538.1"/>
    <property type="molecule type" value="Genomic_DNA"/>
</dbReference>
<feature type="compositionally biased region" description="Low complexity" evidence="5">
    <location>
        <begin position="1526"/>
        <end position="1539"/>
    </location>
</feature>
<feature type="coiled-coil region" evidence="4">
    <location>
        <begin position="46"/>
        <end position="84"/>
    </location>
</feature>
<feature type="region of interest" description="Disordered" evidence="5">
    <location>
        <begin position="1928"/>
        <end position="1967"/>
    </location>
</feature>
<dbReference type="GO" id="GO:0005643">
    <property type="term" value="C:nuclear pore"/>
    <property type="evidence" value="ECO:0007669"/>
    <property type="project" value="TreeGrafter"/>
</dbReference>
<feature type="compositionally biased region" description="Low complexity" evidence="5">
    <location>
        <begin position="1649"/>
        <end position="1670"/>
    </location>
</feature>
<feature type="coiled-coil region" evidence="4">
    <location>
        <begin position="155"/>
        <end position="334"/>
    </location>
</feature>
<feature type="region of interest" description="Disordered" evidence="5">
    <location>
        <begin position="339"/>
        <end position="359"/>
    </location>
</feature>
<accession>A0AAW1SCZ2</accession>
<gene>
    <name evidence="10" type="ORF">WJX81_008018</name>
</gene>
<feature type="compositionally biased region" description="Polar residues" evidence="5">
    <location>
        <begin position="1597"/>
        <end position="1606"/>
    </location>
</feature>
<dbReference type="GO" id="GO:0006406">
    <property type="term" value="P:mRNA export from nucleus"/>
    <property type="evidence" value="ECO:0007669"/>
    <property type="project" value="TreeGrafter"/>
</dbReference>
<feature type="domain" description="Nucleoprotein TPR/MPL1" evidence="8">
    <location>
        <begin position="162"/>
        <end position="230"/>
    </location>
</feature>
<feature type="domain" description="Nucleoprotein TPR/MLP1-2" evidence="6">
    <location>
        <begin position="1016"/>
        <end position="1140"/>
    </location>
</feature>
<feature type="compositionally biased region" description="Low complexity" evidence="5">
    <location>
        <begin position="1772"/>
        <end position="1781"/>
    </location>
</feature>
<feature type="coiled-coil region" evidence="4">
    <location>
        <begin position="1385"/>
        <end position="1462"/>
    </location>
</feature>
<evidence type="ECO:0000256" key="5">
    <source>
        <dbReference type="SAM" id="MobiDB-lite"/>
    </source>
</evidence>
<feature type="region of interest" description="Disordered" evidence="5">
    <location>
        <begin position="1594"/>
        <end position="1893"/>
    </location>
</feature>
<dbReference type="GO" id="GO:0017056">
    <property type="term" value="F:structural constituent of nuclear pore"/>
    <property type="evidence" value="ECO:0007669"/>
    <property type="project" value="TreeGrafter"/>
</dbReference>
<evidence type="ECO:0000313" key="11">
    <source>
        <dbReference type="Proteomes" id="UP001445335"/>
    </source>
</evidence>
<feature type="coiled-coil region" evidence="4">
    <location>
        <begin position="1093"/>
        <end position="1196"/>
    </location>
</feature>
<dbReference type="PANTHER" id="PTHR18898:SF2">
    <property type="entry name" value="NUCLEOPROTEIN TPR"/>
    <property type="match status" value="1"/>
</dbReference>
<organism evidence="10 11">
    <name type="scientific">Elliptochloris bilobata</name>
    <dbReference type="NCBI Taxonomy" id="381761"/>
    <lineage>
        <taxon>Eukaryota</taxon>
        <taxon>Viridiplantae</taxon>
        <taxon>Chlorophyta</taxon>
        <taxon>core chlorophytes</taxon>
        <taxon>Trebouxiophyceae</taxon>
        <taxon>Trebouxiophyceae incertae sedis</taxon>
        <taxon>Elliptochloris clade</taxon>
        <taxon>Elliptochloris</taxon>
    </lineage>
</organism>
<dbReference type="InterPro" id="IPR013957">
    <property type="entry name" value="SNRNP27"/>
</dbReference>
<dbReference type="Pfam" id="PF08648">
    <property type="entry name" value="SNRNP27"/>
    <property type="match status" value="1"/>
</dbReference>
<feature type="compositionally biased region" description="Low complexity" evidence="5">
    <location>
        <begin position="1548"/>
        <end position="1579"/>
    </location>
</feature>
<evidence type="ECO:0000259" key="9">
    <source>
        <dbReference type="Pfam" id="PF25785"/>
    </source>
</evidence>
<dbReference type="Pfam" id="PF25481">
    <property type="entry name" value="Nucleoprot-TPR"/>
    <property type="match status" value="1"/>
</dbReference>
<evidence type="ECO:0000259" key="7">
    <source>
        <dbReference type="Pfam" id="PF08648"/>
    </source>
</evidence>
<proteinExistence type="predicted"/>
<keyword evidence="3" id="KW-0539">Nucleus</keyword>
<feature type="region of interest" description="Disordered" evidence="5">
    <location>
        <begin position="888"/>
        <end position="910"/>
    </location>
</feature>
<evidence type="ECO:0000256" key="1">
    <source>
        <dbReference type="ARBA" id="ARBA00004123"/>
    </source>
</evidence>
<dbReference type="PANTHER" id="PTHR18898">
    <property type="entry name" value="NUCLEOPROTEIN TPR-RELATED"/>
    <property type="match status" value="1"/>
</dbReference>
<feature type="compositionally biased region" description="Low complexity" evidence="5">
    <location>
        <begin position="1500"/>
        <end position="1519"/>
    </location>
</feature>
<sequence>MDNHQALAASEAALHEELCSVKAQADAAAINAELAARAMEERCTALAEDQEKLAATNQRIAEENRRLQEELGSAKAEANKLQTALFEKDSSLQRGAAEAEALHYDKRSLDKLLQHRQTELDSMHARLKAALDKTVALTERNTELDAKAHEAEAASNRAALVRVRLEQEKEILERQNDWLNAELARKTEAYQQERSGATSQVLELQQKLSAAEEKARQLKASQKQLKERVAQAEQGLEAAQARLREARDEAATREEQFERELATARSLADMQRELAADRAARCAELEGIIRELQKNMEETSEDYRKQLEQAQARAAAAQAEAAAEKEQCQRMLEAAAGGPRAALASPASENGGAPPEDMSKTQLFSKLVDEREKCRVERLKNRQNEIILEQLCQEIEKKAVLVREQQAEFQRVQLAYAQVSASLEVLTTDKRRGEARIAQLDADAHRDARTRSALEQEARDLSQQVTTLLNEVQQLSAGGAGAPGPGHTLAITAPPAGELDANAIVSSRLVAFHNIQELQDVNRKQLAVIRQLSHEHEQERNALRAGVEAQAREAAAQLEAELNELKAQRERQEDLYMRVVRQRDLFRKLLQDSAGDAAGAAAAAAAAGAITLRPKAIGTPPRVEEDGRYKELCTELQRELERERGESTEHVRLLRIDVDAAKGEAAAARGESARARSDAQYERERADGAQAQLADSRHHLGSLTQSNAKYQVLVAGLEKKLGDAHAAAEAARDTVQRESIRAESLAAEKRLLIASEQRTAAQVTELSKERYRLAAELEALQGAHQARQDEMAAESAHLAKQAAHLERELADAQRALADEGRRAREAALAADSTATRSHDRLAKLEEEVRKHQEAASAAAQRAANAEGKVEVLQKALQKAEERATALEMQMQSRSGAAALEEAEGGAEGAGADLSRQVRLLREELASAQEAAAAAAGHAKQYEALAASSDEAYRAMQVEHDKYVTESDKRLAASAAESERLRGALDEAEKATAAAAEAQRGAEARASQAKQIAHDRVANLTAQLSQKDMEKDQAATRLNHMRSEVEQLRQQYRNAQQSYERQVMEHGATVKKLSAVELAKDAAEGNVRASADAARKAEAALARAQADANAMRMDLEQRLAAATKEARDAQEENKALREQLGKLLEEAAAGQAATDGGELQQVVRFLRQEKEVATVELRLAQHELARLRSDLAISQRAVLEANAQLGAEAERSRRGAKAEEEHAGLMARVDQLNLLRESNATLRADNQRMQAQKQALQGRAERAEAALEPLRTRVRELTAQAESHAEEVKSARATAEAWEKRARQLQQKYGKVDLEEHQNLQAELAAARERAEALQAALTAKEAELAQAVAEKERAKGQEMIAKKRLRQLNPDNLTVKEFTTYRARLEETQARVVALEASSTQAEQRGAQAEQRAAAAEARITQAEQRAAQAKGLLAVSSRAETVKLQAELTAKVAEVKKLQEDVLQLQTALGTVRSEKMQVEVRLQALSAVKASVRAASTPPAAAAPAQEAPAAAPKEAAPAPPGERAPAAQEPALAPAPAAKPPAEPEPAATSAAPAPAADAKQALPAPEPAAAATQPLSDGMSMQLVAMRKRALETVQQRQSAATGTPPPAVGLAPGANPASGEAAPPEKRARVAAAADLSPEAKAFTPGTQLPAPQAAQAQAPTLTPGTGAGKPAAMDWTAGETGAPGGADTGSGAAVGLGQPGLGQPAAGAAEEGAAAAAAVEGGSTPAEVQNPGGEAAAGEGGAPDAGLATVAEVGREEEMTGEEDGGIAAAAGAVAERGRGRERDSERGRDGARGERERERRPADRERGGDDRERKRGREREDDRHRSRSEAQDDRRTDRSADEGGQRRDDDARRRSKERDADGEEPPAKRAKDAPKAELPAEIPEVPFDADITAEEMQVMMAMGIPFGFDTTSGKHVEEEAANAGAVKAKKTRRARQYMNRRGGFNRPLPAEKTGEIVYAS</sequence>
<feature type="region of interest" description="Disordered" evidence="5">
    <location>
        <begin position="1500"/>
        <end position="1580"/>
    </location>
</feature>
<feature type="coiled-coil region" evidence="4">
    <location>
        <begin position="1030"/>
        <end position="1064"/>
    </location>
</feature>
<dbReference type="InterPro" id="IPR012929">
    <property type="entry name" value="Nucleoprot-TPR/MLP1-2_dom"/>
</dbReference>
<protein>
    <submittedName>
        <fullName evidence="10">Uncharacterized protein</fullName>
    </submittedName>
</protein>
<evidence type="ECO:0000259" key="6">
    <source>
        <dbReference type="Pfam" id="PF07926"/>
    </source>
</evidence>
<feature type="compositionally biased region" description="Basic and acidic residues" evidence="5">
    <location>
        <begin position="1782"/>
        <end position="1882"/>
    </location>
</feature>
<feature type="domain" description="U4/U6.U5 small nuclear ribonucleoprotein 27kDa protein" evidence="7">
    <location>
        <begin position="1901"/>
        <end position="1957"/>
    </location>
</feature>
<evidence type="ECO:0000313" key="10">
    <source>
        <dbReference type="EMBL" id="KAK9843538.1"/>
    </source>
</evidence>
<keyword evidence="11" id="KW-1185">Reference proteome</keyword>
<dbReference type="Proteomes" id="UP001445335">
    <property type="component" value="Unassembled WGS sequence"/>
</dbReference>
<dbReference type="GO" id="GO:0008380">
    <property type="term" value="P:RNA splicing"/>
    <property type="evidence" value="ECO:0007669"/>
    <property type="project" value="InterPro"/>
</dbReference>
<name>A0AAW1SCZ2_9CHLO</name>
<evidence type="ECO:0000259" key="8">
    <source>
        <dbReference type="Pfam" id="PF25481"/>
    </source>
</evidence>
<evidence type="ECO:0000256" key="2">
    <source>
        <dbReference type="ARBA" id="ARBA00023054"/>
    </source>
</evidence>
<dbReference type="Pfam" id="PF25785">
    <property type="entry name" value="TPR"/>
    <property type="match status" value="1"/>
</dbReference>
<feature type="compositionally biased region" description="Gly residues" evidence="5">
    <location>
        <begin position="1687"/>
        <end position="1706"/>
    </location>
</feature>